<accession>A0A7L1DPU1</accession>
<name>A0A7L1DPU1_9PASS</name>
<dbReference type="OrthoDB" id="9306952at2759"/>
<keyword evidence="2" id="KW-1185">Reference proteome</keyword>
<evidence type="ECO:0000313" key="2">
    <source>
        <dbReference type="Proteomes" id="UP000553648"/>
    </source>
</evidence>
<dbReference type="InterPro" id="IPR018154">
    <property type="entry name" value="TLV/ENV_coat_polyprotein"/>
</dbReference>
<dbReference type="EMBL" id="VXBA01006008">
    <property type="protein sequence ID" value="NXM78715.1"/>
    <property type="molecule type" value="Genomic_DNA"/>
</dbReference>
<reference evidence="1 2" key="1">
    <citation type="submission" date="2019-09" db="EMBL/GenBank/DDBJ databases">
        <title>Bird 10,000 Genomes (B10K) Project - Family phase.</title>
        <authorList>
            <person name="Zhang G."/>
        </authorList>
    </citation>
    <scope>NUCLEOTIDE SEQUENCE [LARGE SCALE GENOMIC DNA]</scope>
    <source>
        <strain evidence="1">B10K-DU-002-03</strain>
        <tissue evidence="1">Muscle</tissue>
    </source>
</reference>
<gene>
    <name evidence="1" type="primary">Fv4_1</name>
    <name evidence="1" type="ORF">SERLUN_R15360</name>
</gene>
<feature type="non-terminal residue" evidence="1">
    <location>
        <position position="1"/>
    </location>
</feature>
<evidence type="ECO:0000313" key="1">
    <source>
        <dbReference type="EMBL" id="NXM78715.1"/>
    </source>
</evidence>
<feature type="non-terminal residue" evidence="1">
    <location>
        <position position="86"/>
    </location>
</feature>
<dbReference type="Proteomes" id="UP000553648">
    <property type="component" value="Unassembled WGS sequence"/>
</dbReference>
<dbReference type="AlphaFoldDB" id="A0A7L1DPU1"/>
<protein>
    <submittedName>
        <fullName evidence="1">ENV2 protein</fullName>
    </submittedName>
</protein>
<proteinExistence type="predicted"/>
<dbReference type="Pfam" id="PF00429">
    <property type="entry name" value="TLV_coat"/>
    <property type="match status" value="1"/>
</dbReference>
<comment type="caution">
    <text evidence="1">The sequence shown here is derived from an EMBL/GenBank/DDBJ whole genome shotgun (WGS) entry which is preliminary data.</text>
</comment>
<sequence>LPKEYSTLWKVMQASFGVLNKTNPNLTRECWLCYNMRPPFYEAIGSVAKARRKNGTNPQECQWKKGKENTPGLTLEQVTGQGRCVG</sequence>
<organism evidence="1 2">
    <name type="scientific">Serilophus lunatus</name>
    <name type="common">silver-breasted broadbill</name>
    <dbReference type="NCBI Taxonomy" id="239386"/>
    <lineage>
        <taxon>Eukaryota</taxon>
        <taxon>Metazoa</taxon>
        <taxon>Chordata</taxon>
        <taxon>Craniata</taxon>
        <taxon>Vertebrata</taxon>
        <taxon>Euteleostomi</taxon>
        <taxon>Archelosauria</taxon>
        <taxon>Archosauria</taxon>
        <taxon>Dinosauria</taxon>
        <taxon>Saurischia</taxon>
        <taxon>Theropoda</taxon>
        <taxon>Coelurosauria</taxon>
        <taxon>Aves</taxon>
        <taxon>Neognathae</taxon>
        <taxon>Neoaves</taxon>
        <taxon>Telluraves</taxon>
        <taxon>Australaves</taxon>
        <taxon>Passeriformes</taxon>
        <taxon>Eurylaimidae</taxon>
        <taxon>Serilophus</taxon>
    </lineage>
</organism>